<protein>
    <submittedName>
        <fullName evidence="3">Uncharacterized protein</fullName>
    </submittedName>
</protein>
<organism evidence="2 3">
    <name type="scientific">Romanomermis culicivorax</name>
    <name type="common">Nematode worm</name>
    <dbReference type="NCBI Taxonomy" id="13658"/>
    <lineage>
        <taxon>Eukaryota</taxon>
        <taxon>Metazoa</taxon>
        <taxon>Ecdysozoa</taxon>
        <taxon>Nematoda</taxon>
        <taxon>Enoplea</taxon>
        <taxon>Dorylaimia</taxon>
        <taxon>Mermithida</taxon>
        <taxon>Mermithoidea</taxon>
        <taxon>Mermithidae</taxon>
        <taxon>Romanomermis</taxon>
    </lineage>
</organism>
<dbReference type="Proteomes" id="UP000887565">
    <property type="component" value="Unplaced"/>
</dbReference>
<evidence type="ECO:0000313" key="2">
    <source>
        <dbReference type="Proteomes" id="UP000887565"/>
    </source>
</evidence>
<accession>A0A915I053</accession>
<name>A0A915I053_ROMCU</name>
<dbReference type="WBParaSite" id="nRc.2.0.1.t06887-RA">
    <property type="protein sequence ID" value="nRc.2.0.1.t06887-RA"/>
    <property type="gene ID" value="nRc.2.0.1.g06887"/>
</dbReference>
<sequence length="59" mass="6932">MQHPAMFQWDGRTIPESQSWTRSAEMQGCWQRMMAMETNDVSNQVQIGRKLVMIMKADK</sequence>
<evidence type="ECO:0000313" key="3">
    <source>
        <dbReference type="WBParaSite" id="nRc.2.0.1.t06887-RA"/>
    </source>
</evidence>
<feature type="region of interest" description="Disordered" evidence="1">
    <location>
        <begin position="1"/>
        <end position="20"/>
    </location>
</feature>
<evidence type="ECO:0000256" key="1">
    <source>
        <dbReference type="SAM" id="MobiDB-lite"/>
    </source>
</evidence>
<keyword evidence="2" id="KW-1185">Reference proteome</keyword>
<reference evidence="3" key="1">
    <citation type="submission" date="2022-11" db="UniProtKB">
        <authorList>
            <consortium name="WormBaseParasite"/>
        </authorList>
    </citation>
    <scope>IDENTIFICATION</scope>
</reference>
<dbReference type="AlphaFoldDB" id="A0A915I053"/>
<proteinExistence type="predicted"/>